<keyword evidence="2" id="KW-1185">Reference proteome</keyword>
<protein>
    <submittedName>
        <fullName evidence="1">Uncharacterized protein</fullName>
    </submittedName>
</protein>
<dbReference type="RefSeq" id="WP_277552637.1">
    <property type="nucleotide sequence ID" value="NZ_JARAMH010000032.1"/>
</dbReference>
<accession>A0ABV9TM58</accession>
<evidence type="ECO:0000313" key="1">
    <source>
        <dbReference type="EMBL" id="MFC4904646.1"/>
    </source>
</evidence>
<proteinExistence type="predicted"/>
<reference evidence="2" key="1">
    <citation type="journal article" date="2019" name="Int. J. Syst. Evol. Microbiol.">
        <title>The Global Catalogue of Microorganisms (GCM) 10K type strain sequencing project: providing services to taxonomists for standard genome sequencing and annotation.</title>
        <authorList>
            <consortium name="The Broad Institute Genomics Platform"/>
            <consortium name="The Broad Institute Genome Sequencing Center for Infectious Disease"/>
            <person name="Wu L."/>
            <person name="Ma J."/>
        </authorList>
    </citation>
    <scope>NUCLEOTIDE SEQUENCE [LARGE SCALE GENOMIC DNA]</scope>
    <source>
        <strain evidence="2">CGMCC 4.6946</strain>
    </source>
</reference>
<gene>
    <name evidence="1" type="ORF">ACFPCS_13810</name>
</gene>
<dbReference type="Proteomes" id="UP001595797">
    <property type="component" value="Unassembled WGS sequence"/>
</dbReference>
<name>A0ABV9TM58_9MICC</name>
<comment type="caution">
    <text evidence="1">The sequence shown here is derived from an EMBL/GenBank/DDBJ whole genome shotgun (WGS) entry which is preliminary data.</text>
</comment>
<dbReference type="EMBL" id="JBHSIW010000019">
    <property type="protein sequence ID" value="MFC4904646.1"/>
    <property type="molecule type" value="Genomic_DNA"/>
</dbReference>
<evidence type="ECO:0000313" key="2">
    <source>
        <dbReference type="Proteomes" id="UP001595797"/>
    </source>
</evidence>
<organism evidence="1 2">
    <name type="scientific">Kocuria oceani</name>
    <dbReference type="NCBI Taxonomy" id="988827"/>
    <lineage>
        <taxon>Bacteria</taxon>
        <taxon>Bacillati</taxon>
        <taxon>Actinomycetota</taxon>
        <taxon>Actinomycetes</taxon>
        <taxon>Micrococcales</taxon>
        <taxon>Micrococcaceae</taxon>
        <taxon>Kocuria</taxon>
    </lineage>
</organism>
<sequence length="105" mass="11329">MESVKAIYSGCSSFTTLGWLALHCQFQGPRSVQGRGQFSPQSLRFVLGFLAAALLMSVRPALFDGLRSGGLDLGSRLLMHIENYGVPSLLGAAPTDAPEDRRRGF</sequence>